<feature type="compositionally biased region" description="Basic and acidic residues" evidence="6">
    <location>
        <begin position="43"/>
        <end position="62"/>
    </location>
</feature>
<evidence type="ECO:0000313" key="9">
    <source>
        <dbReference type="Proteomes" id="UP001235712"/>
    </source>
</evidence>
<name>A0ABT9NWQ4_9ACTN</name>
<dbReference type="PRINTS" id="PR02008">
    <property type="entry name" value="RCMTFAMILY"/>
</dbReference>
<keyword evidence="2 5" id="KW-0808">Transferase</keyword>
<evidence type="ECO:0000256" key="1">
    <source>
        <dbReference type="ARBA" id="ARBA00022603"/>
    </source>
</evidence>
<dbReference type="SUPFAM" id="SSF53335">
    <property type="entry name" value="S-adenosyl-L-methionine-dependent methyltransferases"/>
    <property type="match status" value="1"/>
</dbReference>
<keyword evidence="4 5" id="KW-0694">RNA-binding</keyword>
<accession>A0ABT9NWQ4</accession>
<dbReference type="Pfam" id="PF01029">
    <property type="entry name" value="NusB"/>
    <property type="match status" value="1"/>
</dbReference>
<keyword evidence="3 5" id="KW-0949">S-adenosyl-L-methionine</keyword>
<dbReference type="Gene3D" id="3.40.50.150">
    <property type="entry name" value="Vaccinia Virus protein VP39"/>
    <property type="match status" value="1"/>
</dbReference>
<dbReference type="InterPro" id="IPR035926">
    <property type="entry name" value="NusB-like_sf"/>
</dbReference>
<evidence type="ECO:0000313" key="8">
    <source>
        <dbReference type="EMBL" id="MDP9824270.1"/>
    </source>
</evidence>
<protein>
    <submittedName>
        <fullName evidence="8">16S rRNA (Cytosine967-C5)-methyltransferase</fullName>
        <ecNumber evidence="8">2.1.1.176</ecNumber>
    </submittedName>
</protein>
<dbReference type="PROSITE" id="PS51686">
    <property type="entry name" value="SAM_MT_RSMB_NOP"/>
    <property type="match status" value="1"/>
</dbReference>
<feature type="domain" description="SAM-dependent MTase RsmB/NOP-type" evidence="7">
    <location>
        <begin position="236"/>
        <end position="541"/>
    </location>
</feature>
<dbReference type="EC" id="2.1.1.176" evidence="8"/>
<feature type="region of interest" description="Disordered" evidence="6">
    <location>
        <begin position="1"/>
        <end position="73"/>
    </location>
</feature>
<feature type="binding site" evidence="5">
    <location>
        <position position="397"/>
    </location>
    <ligand>
        <name>S-adenosyl-L-methionine</name>
        <dbReference type="ChEBI" id="CHEBI:59789"/>
    </ligand>
</feature>
<dbReference type="RefSeq" id="WP_307236503.1">
    <property type="nucleotide sequence ID" value="NZ_JAUSQZ010000001.1"/>
</dbReference>
<evidence type="ECO:0000256" key="3">
    <source>
        <dbReference type="ARBA" id="ARBA00022691"/>
    </source>
</evidence>
<comment type="caution">
    <text evidence="8">The sequence shown here is derived from an EMBL/GenBank/DDBJ whole genome shotgun (WGS) entry which is preliminary data.</text>
</comment>
<keyword evidence="1 5" id="KW-0489">Methyltransferase</keyword>
<dbReference type="SUPFAM" id="SSF48013">
    <property type="entry name" value="NusB-like"/>
    <property type="match status" value="1"/>
</dbReference>
<dbReference type="InterPro" id="IPR049560">
    <property type="entry name" value="MeTrfase_RsmB-F_NOP2_cat"/>
</dbReference>
<dbReference type="InterPro" id="IPR001678">
    <property type="entry name" value="MeTrfase_RsmB-F_NOP2_dom"/>
</dbReference>
<dbReference type="InterPro" id="IPR006027">
    <property type="entry name" value="NusB_RsmB_TIM44"/>
</dbReference>
<dbReference type="PANTHER" id="PTHR22807:SF53">
    <property type="entry name" value="RIBOSOMAL RNA SMALL SUBUNIT METHYLTRANSFERASE B-RELATED"/>
    <property type="match status" value="1"/>
</dbReference>
<organism evidence="8 9">
    <name type="scientific">Kineosporia succinea</name>
    <dbReference type="NCBI Taxonomy" id="84632"/>
    <lineage>
        <taxon>Bacteria</taxon>
        <taxon>Bacillati</taxon>
        <taxon>Actinomycetota</taxon>
        <taxon>Actinomycetes</taxon>
        <taxon>Kineosporiales</taxon>
        <taxon>Kineosporiaceae</taxon>
        <taxon>Kineosporia</taxon>
    </lineage>
</organism>
<gene>
    <name evidence="8" type="ORF">J2S57_000019</name>
</gene>
<proteinExistence type="inferred from homology"/>
<dbReference type="GO" id="GO:0008168">
    <property type="term" value="F:methyltransferase activity"/>
    <property type="evidence" value="ECO:0007669"/>
    <property type="project" value="UniProtKB-KW"/>
</dbReference>
<feature type="binding site" evidence="5">
    <location>
        <position position="371"/>
    </location>
    <ligand>
        <name>S-adenosyl-L-methionine</name>
        <dbReference type="ChEBI" id="CHEBI:59789"/>
    </ligand>
</feature>
<feature type="binding site" evidence="5">
    <location>
        <begin position="338"/>
        <end position="344"/>
    </location>
    <ligand>
        <name>S-adenosyl-L-methionine</name>
        <dbReference type="ChEBI" id="CHEBI:59789"/>
    </ligand>
</feature>
<feature type="active site" description="Nucleophile" evidence="5">
    <location>
        <position position="468"/>
    </location>
</feature>
<reference evidence="8 9" key="1">
    <citation type="submission" date="2023-07" db="EMBL/GenBank/DDBJ databases">
        <title>Sequencing the genomes of 1000 actinobacteria strains.</title>
        <authorList>
            <person name="Klenk H.-P."/>
        </authorList>
    </citation>
    <scope>NUCLEOTIDE SEQUENCE [LARGE SCALE GENOMIC DNA]</scope>
    <source>
        <strain evidence="8 9">DSM 44388</strain>
    </source>
</reference>
<dbReference type="Gene3D" id="1.10.940.10">
    <property type="entry name" value="NusB-like"/>
    <property type="match status" value="1"/>
</dbReference>
<feature type="binding site" evidence="5">
    <location>
        <position position="415"/>
    </location>
    <ligand>
        <name>S-adenosyl-L-methionine</name>
        <dbReference type="ChEBI" id="CHEBI:59789"/>
    </ligand>
</feature>
<keyword evidence="9" id="KW-1185">Reference proteome</keyword>
<dbReference type="EMBL" id="JAUSQZ010000001">
    <property type="protein sequence ID" value="MDP9824270.1"/>
    <property type="molecule type" value="Genomic_DNA"/>
</dbReference>
<dbReference type="GO" id="GO:0032259">
    <property type="term" value="P:methylation"/>
    <property type="evidence" value="ECO:0007669"/>
    <property type="project" value="UniProtKB-KW"/>
</dbReference>
<evidence type="ECO:0000256" key="6">
    <source>
        <dbReference type="SAM" id="MobiDB-lite"/>
    </source>
</evidence>
<evidence type="ECO:0000256" key="2">
    <source>
        <dbReference type="ARBA" id="ARBA00022679"/>
    </source>
</evidence>
<dbReference type="Pfam" id="PF01189">
    <property type="entry name" value="Methyltr_RsmB-F"/>
    <property type="match status" value="1"/>
</dbReference>
<evidence type="ECO:0000259" key="7">
    <source>
        <dbReference type="PROSITE" id="PS51686"/>
    </source>
</evidence>
<dbReference type="PANTHER" id="PTHR22807">
    <property type="entry name" value="NOP2 YEAST -RELATED NOL1/NOP2/FMU SUN DOMAIN-CONTAINING"/>
    <property type="match status" value="1"/>
</dbReference>
<dbReference type="Proteomes" id="UP001235712">
    <property type="component" value="Unassembled WGS sequence"/>
</dbReference>
<evidence type="ECO:0000256" key="5">
    <source>
        <dbReference type="PROSITE-ProRule" id="PRU01023"/>
    </source>
</evidence>
<dbReference type="InterPro" id="IPR023267">
    <property type="entry name" value="RCMT"/>
</dbReference>
<sequence>MSNQASSGRPSNSGRPSGSGRPAGSGRPSSPPRRAGGKPGRAGGRDAPRSRTAEGGAERPDSRPGGGRPVNVDPARSVAFETLRAVTDRDAYANLILPGLLRRARLRGRDAGLATELAYGALRGRGTYDAIIAAGTDRPIAEIDPAVLDALRLGVHQLLHMRVPPHAAVSTTVDLVRSTSGSGASRFANAVLRRVGERDEAEWLAKVAPDASTDPDGNLSVTHSHPQWIVRALRDALKATGRPDDELPALLASHNARPTVVAAALPGLSDVAELTEGDRARPGVLSPVAALLKGAPDEIPAIRQSRARVQDEGSQLVALGAAAATTIGTDRGLWLDLCAGPGGKAALLAALLAERHAAGLVGDDAELVAVESAEHRAGLVQQSLAAVQCAYDVQVRDGRTVGEAEPGRYDRVLVDVPCTGLGALRRRPESRWRRSPSDLTSLAPLQRALLESALAAVRPGGVVAYATCSPHPAETRLVVDDVLRGRDDVERLDTPAVLRDLIGSRRLPGSDDLVLGDGPSVQLWTHLHGTDSMFLSLLRRNA</sequence>
<dbReference type="InterPro" id="IPR029063">
    <property type="entry name" value="SAM-dependent_MTases_sf"/>
</dbReference>
<feature type="compositionally biased region" description="Low complexity" evidence="6">
    <location>
        <begin position="1"/>
        <end position="34"/>
    </location>
</feature>
<comment type="similarity">
    <text evidence="5">Belongs to the class I-like SAM-binding methyltransferase superfamily. RsmB/NOP family.</text>
</comment>
<evidence type="ECO:0000256" key="4">
    <source>
        <dbReference type="ARBA" id="ARBA00022884"/>
    </source>
</evidence>